<reference evidence="3" key="2">
    <citation type="submission" date="2025-08" db="UniProtKB">
        <authorList>
            <consortium name="RefSeq"/>
        </authorList>
    </citation>
    <scope>IDENTIFICATION</scope>
    <source>
        <tissue evidence="3">Leaf</tissue>
    </source>
</reference>
<proteinExistence type="predicted"/>
<evidence type="ECO:0000313" key="2">
    <source>
        <dbReference type="Proteomes" id="UP000694864"/>
    </source>
</evidence>
<evidence type="ECO:0000259" key="1">
    <source>
        <dbReference type="Pfam" id="PF13963"/>
    </source>
</evidence>
<reference evidence="2" key="1">
    <citation type="journal article" date="2014" name="Nat. Commun.">
        <title>The emerging biofuel crop Camelina sativa retains a highly undifferentiated hexaploid genome structure.</title>
        <authorList>
            <person name="Kagale S."/>
            <person name="Koh C."/>
            <person name="Nixon J."/>
            <person name="Bollina V."/>
            <person name="Clarke W.E."/>
            <person name="Tuteja R."/>
            <person name="Spillane C."/>
            <person name="Robinson S.J."/>
            <person name="Links M.G."/>
            <person name="Clarke C."/>
            <person name="Higgins E.E."/>
            <person name="Huebert T."/>
            <person name="Sharpe A.G."/>
            <person name="Parkin I.A."/>
        </authorList>
    </citation>
    <scope>NUCLEOTIDE SEQUENCE [LARGE SCALE GENOMIC DNA]</scope>
    <source>
        <strain evidence="2">cv. DH55</strain>
    </source>
</reference>
<dbReference type="InterPro" id="IPR029480">
    <property type="entry name" value="Transpos_assoc"/>
</dbReference>
<dbReference type="Proteomes" id="UP000694864">
    <property type="component" value="Chromosome 11"/>
</dbReference>
<dbReference type="RefSeq" id="XP_019087486.1">
    <property type="nucleotide sequence ID" value="XM_019231941.1"/>
</dbReference>
<dbReference type="PANTHER" id="PTHR10775:SF183">
    <property type="entry name" value="TRANSPOSON, EN_SPM-LIKE, TRANSPOSASE-ASSOCIATED DOMAIN PROTEIN-RELATED"/>
    <property type="match status" value="1"/>
</dbReference>
<keyword evidence="2" id="KW-1185">Reference proteome</keyword>
<dbReference type="Pfam" id="PF13963">
    <property type="entry name" value="Transpos_assoc"/>
    <property type="match status" value="1"/>
</dbReference>
<sequence>MYRRLDEERGGVSNEFVDGIHAFLSFARNQPSYRQRGNLLCPCSKCKNQKRRHTDIVEKHIYLKGFTENYYVWTHHGESCKASTSHCPVEQETWSDHQNSPVAVDHSYDPNEDVHMLFDDATIQENMVEPNFEERYHDSGFHAFEAVNQPLYEGCHDGISPLYLASKILNWKTTYNLAEACLDEISETFKTVLPSPNKAPESYYETKKLSRSLGLPCHKIDVCEDNCMLFWKGGDKELLQCRFCKKDRFLPYSGKGKRIPKQRMFYLPIGDRLKRLYQSETTSSHMRWHAEHVSSEGEMHHPSDGKAWKHFQKVYPQFAYESRNVYLGLSTDGFNPIGMNGQAHSVWPVILTPYNLPPGMCMKMEYFFLAILVPGPKHPKKSLDVFLQPLIEELQFLWSDGVDAYDVSRNQNFKMRVALMWTISDFPAYGMLSGWTTHGRLACPYCLEETKSFWLPNGRKHSWFDCHRVFLPKDHPYRRNLRAFRKGKSMHDDPPTWLSGEEILYERIRSIEGVFRTVDCGGKGHDNPARTITGYGDYHNWVKQSIFWDLPYWADLLLRHNLDFMHIEKNFFDNLIKTLLNVPGKTKDNVKSRMDLPSICRRPDLEVTPDGKAPVPKFRLSKDGLKSHDCHVIMQRLLPIAFLELLPEAIHTAISDVED</sequence>
<accession>A0ABM1QL48</accession>
<protein>
    <submittedName>
        <fullName evidence="3">Uncharacterized protein LOC104728307</fullName>
    </submittedName>
</protein>
<name>A0ABM1QL48_CAMSA</name>
<feature type="domain" description="Transposase-associated" evidence="1">
    <location>
        <begin position="11"/>
        <end position="78"/>
    </location>
</feature>
<dbReference type="InterPro" id="IPR004242">
    <property type="entry name" value="Transposase_21"/>
</dbReference>
<dbReference type="PANTHER" id="PTHR10775">
    <property type="entry name" value="OS08G0208400 PROTEIN"/>
    <property type="match status" value="1"/>
</dbReference>
<dbReference type="GeneID" id="104728307"/>
<evidence type="ECO:0000313" key="3">
    <source>
        <dbReference type="RefSeq" id="XP_019087486.1"/>
    </source>
</evidence>
<organism evidence="2 3">
    <name type="scientific">Camelina sativa</name>
    <name type="common">False flax</name>
    <name type="synonym">Myagrum sativum</name>
    <dbReference type="NCBI Taxonomy" id="90675"/>
    <lineage>
        <taxon>Eukaryota</taxon>
        <taxon>Viridiplantae</taxon>
        <taxon>Streptophyta</taxon>
        <taxon>Embryophyta</taxon>
        <taxon>Tracheophyta</taxon>
        <taxon>Spermatophyta</taxon>
        <taxon>Magnoliopsida</taxon>
        <taxon>eudicotyledons</taxon>
        <taxon>Gunneridae</taxon>
        <taxon>Pentapetalae</taxon>
        <taxon>rosids</taxon>
        <taxon>malvids</taxon>
        <taxon>Brassicales</taxon>
        <taxon>Brassicaceae</taxon>
        <taxon>Camelineae</taxon>
        <taxon>Camelina</taxon>
    </lineage>
</organism>
<dbReference type="Pfam" id="PF02992">
    <property type="entry name" value="Transposase_21"/>
    <property type="match status" value="1"/>
</dbReference>
<gene>
    <name evidence="3" type="primary">LOC104728307</name>
</gene>